<dbReference type="InterPro" id="IPR050879">
    <property type="entry name" value="Acyltransferase_3"/>
</dbReference>
<feature type="transmembrane region" description="Helical" evidence="1">
    <location>
        <begin position="242"/>
        <end position="275"/>
    </location>
</feature>
<dbReference type="EMBL" id="SVER01000039">
    <property type="protein sequence ID" value="MBE5920596.1"/>
    <property type="molecule type" value="Genomic_DNA"/>
</dbReference>
<sequence>MTINEAAIDRKNNLNIIRLVASLMVLYMHSFAVSVGSQTEDIFYTLTNHKDLAGGIAVYIFFIISGFLICRSFDRSKSVVKYAKARFLRIWPLLFVVVMVLAFILGPIISEYTFYQYFHYGDLRGFLLNLAFISSDTNLPGVFPYHYIHSINGSLWTLMYEVIWYIIVAITAFLWKKRRAVVVAMYAFLTALYLCINAGLFADVPVLSTGYVLNMSKLGMFFTMGMAYYLYSDKIKLSFKAFIVAFIGLVLGILFCNFIFTFSIFGPYIIFYIAFQKRFIATWYDKIGDLSYGIYIMSFPIQQTLVECLGEPTYGYNTLSMNPYFNMLLTLIIVLPLSFITWHFIEQPCLKLKNK</sequence>
<dbReference type="Proteomes" id="UP000766246">
    <property type="component" value="Unassembled WGS sequence"/>
</dbReference>
<feature type="transmembrane region" description="Helical" evidence="1">
    <location>
        <begin position="90"/>
        <end position="109"/>
    </location>
</feature>
<keyword evidence="1" id="KW-1133">Transmembrane helix</keyword>
<evidence type="ECO:0000313" key="4">
    <source>
        <dbReference type="Proteomes" id="UP000766246"/>
    </source>
</evidence>
<reference evidence="3" key="1">
    <citation type="submission" date="2019-04" db="EMBL/GenBank/DDBJ databases">
        <title>Evolution of Biomass-Degrading Anaerobic Consortia Revealed by Metagenomics.</title>
        <authorList>
            <person name="Peng X."/>
        </authorList>
    </citation>
    <scope>NUCLEOTIDE SEQUENCE</scope>
    <source>
        <strain evidence="3">SIG311</strain>
    </source>
</reference>
<dbReference type="InterPro" id="IPR002656">
    <property type="entry name" value="Acyl_transf_3_dom"/>
</dbReference>
<feature type="transmembrane region" description="Helical" evidence="1">
    <location>
        <begin position="182"/>
        <end position="202"/>
    </location>
</feature>
<dbReference type="AlphaFoldDB" id="A0A927YRP1"/>
<evidence type="ECO:0000256" key="1">
    <source>
        <dbReference type="SAM" id="Phobius"/>
    </source>
</evidence>
<evidence type="ECO:0000313" key="3">
    <source>
        <dbReference type="EMBL" id="MBE5920596.1"/>
    </source>
</evidence>
<dbReference type="Pfam" id="PF01757">
    <property type="entry name" value="Acyl_transf_3"/>
    <property type="match status" value="1"/>
</dbReference>
<accession>A0A927YRP1</accession>
<feature type="transmembrane region" description="Helical" evidence="1">
    <location>
        <begin position="324"/>
        <end position="345"/>
    </location>
</feature>
<protein>
    <submittedName>
        <fullName evidence="3">Acyltransferase</fullName>
    </submittedName>
</protein>
<dbReference type="GO" id="GO:0016747">
    <property type="term" value="F:acyltransferase activity, transferring groups other than amino-acyl groups"/>
    <property type="evidence" value="ECO:0007669"/>
    <property type="project" value="InterPro"/>
</dbReference>
<keyword evidence="3" id="KW-0808">Transferase</keyword>
<feature type="transmembrane region" description="Helical" evidence="1">
    <location>
        <begin position="52"/>
        <end position="70"/>
    </location>
</feature>
<keyword evidence="1" id="KW-0812">Transmembrane</keyword>
<feature type="domain" description="Acyltransferase 3" evidence="2">
    <location>
        <begin position="13"/>
        <end position="342"/>
    </location>
</feature>
<feature type="transmembrane region" description="Helical" evidence="1">
    <location>
        <begin position="12"/>
        <end position="32"/>
    </location>
</feature>
<evidence type="ECO:0000259" key="2">
    <source>
        <dbReference type="Pfam" id="PF01757"/>
    </source>
</evidence>
<keyword evidence="3" id="KW-0012">Acyltransferase</keyword>
<dbReference type="PANTHER" id="PTHR23028">
    <property type="entry name" value="ACETYLTRANSFERASE"/>
    <property type="match status" value="1"/>
</dbReference>
<keyword evidence="1" id="KW-0472">Membrane</keyword>
<feature type="transmembrane region" description="Helical" evidence="1">
    <location>
        <begin position="208"/>
        <end position="230"/>
    </location>
</feature>
<name>A0A927YRP1_9FIRM</name>
<proteinExistence type="predicted"/>
<gene>
    <name evidence="3" type="ORF">E7272_12245</name>
</gene>
<feature type="transmembrane region" description="Helical" evidence="1">
    <location>
        <begin position="155"/>
        <end position="175"/>
    </location>
</feature>
<comment type="caution">
    <text evidence="3">The sequence shown here is derived from an EMBL/GenBank/DDBJ whole genome shotgun (WGS) entry which is preliminary data.</text>
</comment>
<organism evidence="3 4">
    <name type="scientific">Pseudobutyrivibrio ruminis</name>
    <dbReference type="NCBI Taxonomy" id="46206"/>
    <lineage>
        <taxon>Bacteria</taxon>
        <taxon>Bacillati</taxon>
        <taxon>Bacillota</taxon>
        <taxon>Clostridia</taxon>
        <taxon>Lachnospirales</taxon>
        <taxon>Lachnospiraceae</taxon>
        <taxon>Pseudobutyrivibrio</taxon>
    </lineage>
</organism>